<reference evidence="3" key="1">
    <citation type="submission" date="2019-02" db="EMBL/GenBank/DDBJ databases">
        <authorList>
            <person name="Gruber-Vodicka R. H."/>
            <person name="Seah K. B. B."/>
        </authorList>
    </citation>
    <scope>NUCLEOTIDE SEQUENCE</scope>
    <source>
        <strain evidence="3">BECK_BY19</strain>
        <strain evidence="2">BECK_BY8</strain>
    </source>
</reference>
<accession>A0A451AZ85</accession>
<name>A0A451AZ85_9GAMM</name>
<evidence type="ECO:0000313" key="2">
    <source>
        <dbReference type="EMBL" id="VFK64972.1"/>
    </source>
</evidence>
<proteinExistence type="predicted"/>
<dbReference type="EMBL" id="CAADFZ010000054">
    <property type="protein sequence ID" value="VFK64972.1"/>
    <property type="molecule type" value="Genomic_DNA"/>
</dbReference>
<dbReference type="AlphaFoldDB" id="A0A451AZ85"/>
<protein>
    <submittedName>
        <fullName evidence="3">Uncharacterized protein</fullName>
    </submittedName>
</protein>
<evidence type="ECO:0000256" key="1">
    <source>
        <dbReference type="SAM" id="MobiDB-lite"/>
    </source>
</evidence>
<feature type="region of interest" description="Disordered" evidence="1">
    <location>
        <begin position="67"/>
        <end position="87"/>
    </location>
</feature>
<organism evidence="3">
    <name type="scientific">Candidatus Kentrum sp. UNK</name>
    <dbReference type="NCBI Taxonomy" id="2126344"/>
    <lineage>
        <taxon>Bacteria</taxon>
        <taxon>Pseudomonadati</taxon>
        <taxon>Pseudomonadota</taxon>
        <taxon>Gammaproteobacteria</taxon>
        <taxon>Candidatus Kentrum</taxon>
    </lineage>
</organism>
<sequence>MSKKPARKIITFDWAINTVLRDKANFDVLEGFLTALFRRPIMLDPLGGGYILVDIGAIEREWIRSRPLSGPLNGKTETRNPKRGTSS</sequence>
<evidence type="ECO:0000313" key="3">
    <source>
        <dbReference type="EMBL" id="VFK71355.1"/>
    </source>
</evidence>
<dbReference type="EMBL" id="CAADGD010000061">
    <property type="protein sequence ID" value="VFK71355.1"/>
    <property type="molecule type" value="Genomic_DNA"/>
</dbReference>
<gene>
    <name evidence="2" type="ORF">BECKUNK1418G_GA0071005_105425</name>
    <name evidence="3" type="ORF">BECKUNK1418H_GA0071006_106123</name>
</gene>